<dbReference type="InterPro" id="IPR011483">
    <property type="entry name" value="Sde182_NH-like"/>
</dbReference>
<keyword evidence="4" id="KW-1185">Reference proteome</keyword>
<dbReference type="InterPro" id="IPR048527">
    <property type="entry name" value="Sde182_C"/>
</dbReference>
<evidence type="ECO:0000313" key="3">
    <source>
        <dbReference type="EMBL" id="PWK27533.1"/>
    </source>
</evidence>
<dbReference type="EMBL" id="QGGO01000006">
    <property type="protein sequence ID" value="PWK27533.1"/>
    <property type="molecule type" value="Genomic_DNA"/>
</dbReference>
<dbReference type="Pfam" id="PF21027">
    <property type="entry name" value="Sde0182_C"/>
    <property type="match status" value="1"/>
</dbReference>
<dbReference type="OrthoDB" id="253051at2"/>
<feature type="domain" description="Cellulose-binding Sde182 C-terminal" evidence="2">
    <location>
        <begin position="454"/>
        <end position="532"/>
    </location>
</feature>
<dbReference type="RefSeq" id="WP_109742190.1">
    <property type="nucleotide sequence ID" value="NZ_QGGO01000006.1"/>
</dbReference>
<evidence type="ECO:0000259" key="1">
    <source>
        <dbReference type="Pfam" id="PF07632"/>
    </source>
</evidence>
<dbReference type="Pfam" id="PF07632">
    <property type="entry name" value="Sde182_NH-like"/>
    <property type="match status" value="1"/>
</dbReference>
<reference evidence="3 4" key="1">
    <citation type="submission" date="2018-05" db="EMBL/GenBank/DDBJ databases">
        <title>Genomic Encyclopedia of Archaeal and Bacterial Type Strains, Phase II (KMG-II): from individual species to whole genera.</title>
        <authorList>
            <person name="Goeker M."/>
        </authorList>
    </citation>
    <scope>NUCLEOTIDE SEQUENCE [LARGE SCALE GENOMIC DNA]</scope>
    <source>
        <strain evidence="3 4">DSM 22214</strain>
    </source>
</reference>
<gene>
    <name evidence="3" type="ORF">LV89_01424</name>
</gene>
<organism evidence="3 4">
    <name type="scientific">Arcicella aurantiaca</name>
    <dbReference type="NCBI Taxonomy" id="591202"/>
    <lineage>
        <taxon>Bacteria</taxon>
        <taxon>Pseudomonadati</taxon>
        <taxon>Bacteroidota</taxon>
        <taxon>Cytophagia</taxon>
        <taxon>Cytophagales</taxon>
        <taxon>Flectobacillaceae</taxon>
        <taxon>Arcicella</taxon>
    </lineage>
</organism>
<dbReference type="Gene3D" id="2.60.40.10">
    <property type="entry name" value="Immunoglobulins"/>
    <property type="match status" value="1"/>
</dbReference>
<feature type="domain" description="Cellulose-binding Sde182 nucleoside hydrolase-like" evidence="1">
    <location>
        <begin position="43"/>
        <end position="368"/>
    </location>
</feature>
<comment type="caution">
    <text evidence="3">The sequence shown here is derived from an EMBL/GenBank/DDBJ whole genome shotgun (WGS) entry which is preliminary data.</text>
</comment>
<dbReference type="Gene3D" id="3.90.245.10">
    <property type="entry name" value="Ribonucleoside hydrolase-like"/>
    <property type="match status" value="1"/>
</dbReference>
<protein>
    <submittedName>
        <fullName evidence="3">Uncharacterized protein DUF1593</fullName>
    </submittedName>
</protein>
<dbReference type="Proteomes" id="UP000245489">
    <property type="component" value="Unassembled WGS sequence"/>
</dbReference>
<dbReference type="AlphaFoldDB" id="A0A316ED04"/>
<evidence type="ECO:0000313" key="4">
    <source>
        <dbReference type="Proteomes" id="UP000245489"/>
    </source>
</evidence>
<dbReference type="InterPro" id="IPR036452">
    <property type="entry name" value="Ribo_hydro-like"/>
</dbReference>
<accession>A0A316ED04</accession>
<sequence>MKKLTNFLHNCTKANILFCVTTIISIVYTNNLLAQITDKTKPRIVITADPELDDNNSLIRFILYSSDLDVEGLIYTSSGFHWKGDGKGTKWFVPGREYARFGLNECPCTSWRWAKDERFIHDIVDAYEKSYPNLKVHNPEYPDPKILKSKIKYGNIEFDGEISKNTEGSNLIKSLILDNKPGQLYITAWGGQSTIARALKSIQEDYEFTVEWENIKKKINRKVVLLPSGDQDDTYATYIKPNWPDIEYRQFSGGPNYGYGAQLRATKGDSLYLTASWMKENVSDRGALGSLYRVWGDGKQMVKGDKLDYFGLSGHSNEELKKMGYAVWMPVQPKGTWLGEGDNHTFMNMLGNGLRAYELGTYGGWGGSVNSKREAINFATPTDTSANAMANMLGSMNTKNAEGMAYPNFFPQAQQSFAARLKWAVTPQYTNANHEPIVNVEGTMTVMASAGEKIRLNGMVSDPDGNTVTPKWWQLNVGTYLNKVQILTPNALRTEVQIPKDAVGGQTIHLIFEGTDNGTPSLTKYQRVIIHVRK</sequence>
<evidence type="ECO:0000259" key="2">
    <source>
        <dbReference type="Pfam" id="PF21027"/>
    </source>
</evidence>
<proteinExistence type="predicted"/>
<dbReference type="InterPro" id="IPR013783">
    <property type="entry name" value="Ig-like_fold"/>
</dbReference>
<name>A0A316ED04_9BACT</name>
<dbReference type="GO" id="GO:0016799">
    <property type="term" value="F:hydrolase activity, hydrolyzing N-glycosyl compounds"/>
    <property type="evidence" value="ECO:0007669"/>
    <property type="project" value="InterPro"/>
</dbReference>